<dbReference type="Gene3D" id="2.60.120.740">
    <property type="match status" value="1"/>
</dbReference>
<evidence type="ECO:0000256" key="3">
    <source>
        <dbReference type="SAM" id="MobiDB-lite"/>
    </source>
</evidence>
<comment type="caution">
    <text evidence="2">Lacks conserved residue(s) required for the propagation of feature annotation.</text>
</comment>
<evidence type="ECO:0000313" key="7">
    <source>
        <dbReference type="EMBL" id="KAK3710353.1"/>
    </source>
</evidence>
<comment type="caution">
    <text evidence="7">The sequence shown here is derived from an EMBL/GenBank/DDBJ whole genome shotgun (WGS) entry which is preliminary data.</text>
</comment>
<dbReference type="InterPro" id="IPR043159">
    <property type="entry name" value="Lectin_gal-bd_sf"/>
</dbReference>
<evidence type="ECO:0000313" key="8">
    <source>
        <dbReference type="Proteomes" id="UP001283361"/>
    </source>
</evidence>
<gene>
    <name evidence="7" type="ORF">RRG08_010877</name>
</gene>
<dbReference type="AlphaFoldDB" id="A0AAE0XTI4"/>
<keyword evidence="4" id="KW-1133">Transmembrane helix</keyword>
<evidence type="ECO:0000259" key="6">
    <source>
        <dbReference type="PROSITE" id="PS01180"/>
    </source>
</evidence>
<organism evidence="7 8">
    <name type="scientific">Elysia crispata</name>
    <name type="common">lettuce slug</name>
    <dbReference type="NCBI Taxonomy" id="231223"/>
    <lineage>
        <taxon>Eukaryota</taxon>
        <taxon>Metazoa</taxon>
        <taxon>Spiralia</taxon>
        <taxon>Lophotrochozoa</taxon>
        <taxon>Mollusca</taxon>
        <taxon>Gastropoda</taxon>
        <taxon>Heterobranchia</taxon>
        <taxon>Euthyneura</taxon>
        <taxon>Panpulmonata</taxon>
        <taxon>Sacoglossa</taxon>
        <taxon>Placobranchoidea</taxon>
        <taxon>Plakobranchidae</taxon>
        <taxon>Elysia</taxon>
    </lineage>
</organism>
<feature type="compositionally biased region" description="Polar residues" evidence="3">
    <location>
        <begin position="399"/>
        <end position="408"/>
    </location>
</feature>
<evidence type="ECO:0000256" key="4">
    <source>
        <dbReference type="SAM" id="Phobius"/>
    </source>
</evidence>
<keyword evidence="4" id="KW-0472">Membrane</keyword>
<dbReference type="EMBL" id="JAWDGP010007638">
    <property type="protein sequence ID" value="KAK3710353.1"/>
    <property type="molecule type" value="Genomic_DNA"/>
</dbReference>
<dbReference type="Proteomes" id="UP001283361">
    <property type="component" value="Unassembled WGS sequence"/>
</dbReference>
<dbReference type="InterPro" id="IPR000859">
    <property type="entry name" value="CUB_dom"/>
</dbReference>
<dbReference type="PROSITE" id="PS01180">
    <property type="entry name" value="CUB"/>
    <property type="match status" value="1"/>
</dbReference>
<feature type="signal peptide" evidence="5">
    <location>
        <begin position="1"/>
        <end position="22"/>
    </location>
</feature>
<keyword evidence="5" id="KW-0732">Signal</keyword>
<feature type="transmembrane region" description="Helical" evidence="4">
    <location>
        <begin position="481"/>
        <end position="504"/>
    </location>
</feature>
<reference evidence="7" key="1">
    <citation type="journal article" date="2023" name="G3 (Bethesda)">
        <title>A reference genome for the long-term kleptoplast-retaining sea slug Elysia crispata morphotype clarki.</title>
        <authorList>
            <person name="Eastman K.E."/>
            <person name="Pendleton A.L."/>
            <person name="Shaikh M.A."/>
            <person name="Suttiyut T."/>
            <person name="Ogas R."/>
            <person name="Tomko P."/>
            <person name="Gavelis G."/>
            <person name="Widhalm J.R."/>
            <person name="Wisecaver J.H."/>
        </authorList>
    </citation>
    <scope>NUCLEOTIDE SEQUENCE</scope>
    <source>
        <strain evidence="7">ECLA1</strain>
    </source>
</reference>
<name>A0AAE0XTI4_9GAST</name>
<protein>
    <recommendedName>
        <fullName evidence="6">CUB domain-containing protein</fullName>
    </recommendedName>
</protein>
<feature type="region of interest" description="Disordered" evidence="3">
    <location>
        <begin position="387"/>
        <end position="424"/>
    </location>
</feature>
<keyword evidence="1" id="KW-1015">Disulfide bond</keyword>
<evidence type="ECO:0000256" key="5">
    <source>
        <dbReference type="SAM" id="SignalP"/>
    </source>
</evidence>
<feature type="domain" description="CUB" evidence="6">
    <location>
        <begin position="246"/>
        <end position="377"/>
    </location>
</feature>
<keyword evidence="8" id="KW-1185">Reference proteome</keyword>
<evidence type="ECO:0000256" key="1">
    <source>
        <dbReference type="ARBA" id="ARBA00023157"/>
    </source>
</evidence>
<sequence length="535" mass="58197">MLLVVLILLHTAKLPLFLTVEGFTYKNECLLDFLHDEYEGDENKGGRGGHINQAWPAHNGGAWPGPSPTELNSFVAPPTGFHGGMDAEDWRERMGWDEEEEGMSHAYGNGRGVIGGRFGAGEEADEGDWGWDKRKRRRRQASFQGYQSPGRHTPTSLSGTLVCDQTAMIHIFNVTVGYSSSSYCYQAFNGCQAGSSKAKQVIHCQGRTGSCDFTIRRHFIARCGEMVNFANVAYECVPVSERINICSNTNSDISGATAIVSPSYPLATSQRLPPEAELLTCECILRAPSGSTFEVEYLRTHMSQKDGYCDGDMVLLERPDQTSRSLASARYSLERELCGVNVSSHLTVSDSILRITFLGGAPLAGDTAGFLGKFKARGRSGRSELFHASCTGTDPAPDSESTTPSSRLSEWRRSRNPGLPPNFESSLVAKERDLAGAANSQGHVSEQAESNLAEGVLPGFDIVRSDVVEENKGSKSDHGTLSGVVASLAAVILIMASVGALIFYKRHKKRLRRRAEEGDYTEYQSQGGVSARLVM</sequence>
<feature type="chain" id="PRO_5042099625" description="CUB domain-containing protein" evidence="5">
    <location>
        <begin position="23"/>
        <end position="535"/>
    </location>
</feature>
<proteinExistence type="predicted"/>
<evidence type="ECO:0000256" key="2">
    <source>
        <dbReference type="PROSITE-ProRule" id="PRU00059"/>
    </source>
</evidence>
<feature type="region of interest" description="Disordered" evidence="3">
    <location>
        <begin position="118"/>
        <end position="157"/>
    </location>
</feature>
<accession>A0AAE0XTI4</accession>
<dbReference type="CDD" id="cd22823">
    <property type="entry name" value="Gal_Rha_Lectin"/>
    <property type="match status" value="1"/>
</dbReference>
<keyword evidence="4" id="KW-0812">Transmembrane</keyword>